<keyword evidence="2" id="KW-1185">Reference proteome</keyword>
<gene>
    <name evidence="1" type="ORF">ACFO3N_09400</name>
</gene>
<protein>
    <submittedName>
        <fullName evidence="1">Beta strand repeat-containing protein</fullName>
    </submittedName>
</protein>
<accession>A0ABV8ZHC8</accession>
<dbReference type="EMBL" id="JBHSFY010000005">
    <property type="protein sequence ID" value="MFC4477275.1"/>
    <property type="molecule type" value="Genomic_DNA"/>
</dbReference>
<evidence type="ECO:0000313" key="2">
    <source>
        <dbReference type="Proteomes" id="UP001596003"/>
    </source>
</evidence>
<name>A0ABV8ZHC8_9FLAO</name>
<dbReference type="Proteomes" id="UP001596003">
    <property type="component" value="Unassembled WGS sequence"/>
</dbReference>
<dbReference type="CDD" id="cd19958">
    <property type="entry name" value="pyocin_knob"/>
    <property type="match status" value="1"/>
</dbReference>
<evidence type="ECO:0000313" key="1">
    <source>
        <dbReference type="EMBL" id="MFC4477275.1"/>
    </source>
</evidence>
<comment type="caution">
    <text evidence="1">The sequence shown here is derived from an EMBL/GenBank/DDBJ whole genome shotgun (WGS) entry which is preliminary data.</text>
</comment>
<reference evidence="2" key="1">
    <citation type="journal article" date="2019" name="Int. J. Syst. Evol. Microbiol.">
        <title>The Global Catalogue of Microorganisms (GCM) 10K type strain sequencing project: providing services to taxonomists for standard genome sequencing and annotation.</title>
        <authorList>
            <consortium name="The Broad Institute Genomics Platform"/>
            <consortium name="The Broad Institute Genome Sequencing Center for Infectious Disease"/>
            <person name="Wu L."/>
            <person name="Ma J."/>
        </authorList>
    </citation>
    <scope>NUCLEOTIDE SEQUENCE [LARGE SCALE GENOMIC DNA]</scope>
    <source>
        <strain evidence="2">NBRC 103627</strain>
    </source>
</reference>
<organism evidence="1 2">
    <name type="scientific">Flavobacterium chungangensis</name>
    <dbReference type="NCBI Taxonomy" id="2708132"/>
    <lineage>
        <taxon>Bacteria</taxon>
        <taxon>Pseudomonadati</taxon>
        <taxon>Bacteroidota</taxon>
        <taxon>Flavobacteriia</taxon>
        <taxon>Flavobacteriales</taxon>
        <taxon>Flavobacteriaceae</taxon>
        <taxon>Flavobacterium</taxon>
    </lineage>
</organism>
<dbReference type="RefSeq" id="WP_379797154.1">
    <property type="nucleotide sequence ID" value="NZ_JBHSFY010000005.1"/>
</dbReference>
<proteinExistence type="predicted"/>
<sequence>MDTNHNRIKVSDLEKNEQNKILKTNNNGELEFSDINDLSYNSLDYTVSGKALDARQGKVLKDLIDTNNANLLHKTGNESWSGIKSTSNSGGFTNALQLENNSTFATVLAITNNSTGFGTKLTNYATGYGAYVDNRGGGVGLYVNNANTTTAYAVRIDNQGTGNGIGLFNSFTGRAIDVSNSNGGTAIRLDSVSSSTGDLLSITKNSAQVTRVDSNGIITTPTPPSSDNSTRVATTAFVTASLNSLADANALHKTGNENFSGAKTGTNSDTVIGKLRLLNNATLTGNGAALEVFNSNTADAIAIENVGAGNGLYVNNNTPGNGNAIVAENSSISSTGFSFVGKNSGTNTFTVNRNGGGYFASNVGIGVINPIGKLHIAQNDNNSALLVQNAINQFYVGNDSNGSYIGSYKNDQTGFASLHLQKLGGLVSIGDISPTARLTLSGFNAGAALDIFNTSAALNYRIGTGNAGGSLFFQNNAGTQTFAVQQNGNVLIGVSTDDGTNKLQVNGGLKATTIQSQSNIEIGGSDLNSLNRTGFYRGSSLTNAPDTGNWFVTNEFSDANNIKQTLTAYGETSGNSVPSGTTYIRTKASGIWGAWQQLSTSNGVTSGAYTPVLTAGGNVSGLNLQSATYIRVGNIVSVTASVSFTTTAANTQSNFTVNTPFTRAGIITTYPVGSGNVALSFAWRVPARVYFLGNSNGAVTVDFISGNGTGTPTNASITFQYDVRQ</sequence>